<proteinExistence type="predicted"/>
<protein>
    <submittedName>
        <fullName evidence="1">Uncharacterized protein</fullName>
    </submittedName>
</protein>
<organism evidence="1 2">
    <name type="scientific">Steinernema carpocapsae</name>
    <name type="common">Entomopathogenic nematode</name>
    <dbReference type="NCBI Taxonomy" id="34508"/>
    <lineage>
        <taxon>Eukaryota</taxon>
        <taxon>Metazoa</taxon>
        <taxon>Ecdysozoa</taxon>
        <taxon>Nematoda</taxon>
        <taxon>Chromadorea</taxon>
        <taxon>Rhabditida</taxon>
        <taxon>Tylenchina</taxon>
        <taxon>Panagrolaimomorpha</taxon>
        <taxon>Strongyloidoidea</taxon>
        <taxon>Steinernematidae</taxon>
        <taxon>Steinernema</taxon>
    </lineage>
</organism>
<dbReference type="Proteomes" id="UP000298663">
    <property type="component" value="Unassembled WGS sequence"/>
</dbReference>
<comment type="caution">
    <text evidence="1">The sequence shown here is derived from an EMBL/GenBank/DDBJ whole genome shotgun (WGS) entry which is preliminary data.</text>
</comment>
<evidence type="ECO:0000313" key="2">
    <source>
        <dbReference type="Proteomes" id="UP000298663"/>
    </source>
</evidence>
<accession>A0A4U5MV37</accession>
<gene>
    <name evidence="1" type="ORF">L596_020741</name>
</gene>
<name>A0A4U5MV37_STECR</name>
<dbReference type="EMBL" id="AZBU02000006">
    <property type="protein sequence ID" value="TKR73432.1"/>
    <property type="molecule type" value="Genomic_DNA"/>
</dbReference>
<evidence type="ECO:0000313" key="1">
    <source>
        <dbReference type="EMBL" id="TKR73432.1"/>
    </source>
</evidence>
<dbReference type="AlphaFoldDB" id="A0A4U5MV37"/>
<keyword evidence="2" id="KW-1185">Reference proteome</keyword>
<reference evidence="1 2" key="2">
    <citation type="journal article" date="2019" name="G3 (Bethesda)">
        <title>Hybrid Assembly of the Genome of the Entomopathogenic Nematode Steinernema carpocapsae Identifies the X-Chromosome.</title>
        <authorList>
            <person name="Serra L."/>
            <person name="Macchietto M."/>
            <person name="Macias-Munoz A."/>
            <person name="McGill C.J."/>
            <person name="Rodriguez I.M."/>
            <person name="Rodriguez B."/>
            <person name="Murad R."/>
            <person name="Mortazavi A."/>
        </authorList>
    </citation>
    <scope>NUCLEOTIDE SEQUENCE [LARGE SCALE GENOMIC DNA]</scope>
    <source>
        <strain evidence="1 2">ALL</strain>
    </source>
</reference>
<sequence>MLTSKPSKVSHEFDYEIWQWVIQPVNGRSNRSVLKSVFAPLLICPPTLSKNTDQILLRETNNAGRETTDKRGQIMGAKPNVRTVPVAVQSALIATTLRRIVAAEDGRSRGLL</sequence>
<reference evidence="1 2" key="1">
    <citation type="journal article" date="2015" name="Genome Biol.">
        <title>Comparative genomics of Steinernema reveals deeply conserved gene regulatory networks.</title>
        <authorList>
            <person name="Dillman A.R."/>
            <person name="Macchietto M."/>
            <person name="Porter C.F."/>
            <person name="Rogers A."/>
            <person name="Williams B."/>
            <person name="Antoshechkin I."/>
            <person name="Lee M.M."/>
            <person name="Goodwin Z."/>
            <person name="Lu X."/>
            <person name="Lewis E.E."/>
            <person name="Goodrich-Blair H."/>
            <person name="Stock S.P."/>
            <person name="Adams B.J."/>
            <person name="Sternberg P.W."/>
            <person name="Mortazavi A."/>
        </authorList>
    </citation>
    <scope>NUCLEOTIDE SEQUENCE [LARGE SCALE GENOMIC DNA]</scope>
    <source>
        <strain evidence="1 2">ALL</strain>
    </source>
</reference>